<evidence type="ECO:0000313" key="3">
    <source>
        <dbReference type="EMBL" id="KAL3663681.1"/>
    </source>
</evidence>
<evidence type="ECO:0000313" key="4">
    <source>
        <dbReference type="EMBL" id="KAL3663684.1"/>
    </source>
</evidence>
<evidence type="ECO:0000313" key="2">
    <source>
        <dbReference type="EMBL" id="KAL3663677.1"/>
    </source>
</evidence>
<reference evidence="4 5" key="1">
    <citation type="submission" date="2024-09" db="EMBL/GenBank/DDBJ databases">
        <title>Genome sequencing and assembly of Phytophthora oleae, isolate VK10A, causative agent of rot of olive drupes.</title>
        <authorList>
            <person name="Conti Taguali S."/>
            <person name="Riolo M."/>
            <person name="La Spada F."/>
            <person name="Cacciola S.O."/>
            <person name="Dionisio G."/>
        </authorList>
    </citation>
    <scope>NUCLEOTIDE SEQUENCE [LARGE SCALE GENOMIC DNA]</scope>
    <source>
        <strain evidence="4 5">VK10A</strain>
    </source>
</reference>
<proteinExistence type="predicted"/>
<keyword evidence="5" id="KW-1185">Reference proteome</keyword>
<dbReference type="EMBL" id="JBIMZQ010000026">
    <property type="protein sequence ID" value="KAL3663684.1"/>
    <property type="molecule type" value="Genomic_DNA"/>
</dbReference>
<feature type="compositionally biased region" description="Basic residues" evidence="1">
    <location>
        <begin position="1"/>
        <end position="12"/>
    </location>
</feature>
<dbReference type="EMBL" id="JBIMZQ010000026">
    <property type="protein sequence ID" value="KAL3663677.1"/>
    <property type="molecule type" value="Genomic_DNA"/>
</dbReference>
<dbReference type="Proteomes" id="UP001632037">
    <property type="component" value="Unassembled WGS sequence"/>
</dbReference>
<feature type="compositionally biased region" description="Basic residues" evidence="1">
    <location>
        <begin position="30"/>
        <end position="42"/>
    </location>
</feature>
<comment type="caution">
    <text evidence="4">The sequence shown here is derived from an EMBL/GenBank/DDBJ whole genome shotgun (WGS) entry which is preliminary data.</text>
</comment>
<organism evidence="4 5">
    <name type="scientific">Phytophthora oleae</name>
    <dbReference type="NCBI Taxonomy" id="2107226"/>
    <lineage>
        <taxon>Eukaryota</taxon>
        <taxon>Sar</taxon>
        <taxon>Stramenopiles</taxon>
        <taxon>Oomycota</taxon>
        <taxon>Peronosporomycetes</taxon>
        <taxon>Peronosporales</taxon>
        <taxon>Peronosporaceae</taxon>
        <taxon>Phytophthora</taxon>
    </lineage>
</organism>
<sequence length="127" mass="14468">MKPKAPSRSRKRVISDDDIVPESDNEDSKPRRKRKPNERKRSKAELVHSRVWFKRDEPTICGCLKSRDYHLCKSRFVHERRGESLAVPIASTGRKGVPESTGDGQHEDGNPPTGRGMFDIVFQRASV</sequence>
<feature type="region of interest" description="Disordered" evidence="1">
    <location>
        <begin position="87"/>
        <end position="118"/>
    </location>
</feature>
<feature type="region of interest" description="Disordered" evidence="1">
    <location>
        <begin position="1"/>
        <end position="45"/>
    </location>
</feature>
<dbReference type="AlphaFoldDB" id="A0ABD3FDW8"/>
<accession>A0ABD3FDW8</accession>
<evidence type="ECO:0008006" key="6">
    <source>
        <dbReference type="Google" id="ProtNLM"/>
    </source>
</evidence>
<name>A0ABD3FDW8_9STRA</name>
<evidence type="ECO:0000256" key="1">
    <source>
        <dbReference type="SAM" id="MobiDB-lite"/>
    </source>
</evidence>
<feature type="compositionally biased region" description="Acidic residues" evidence="1">
    <location>
        <begin position="16"/>
        <end position="25"/>
    </location>
</feature>
<evidence type="ECO:0000313" key="5">
    <source>
        <dbReference type="Proteomes" id="UP001632037"/>
    </source>
</evidence>
<protein>
    <recommendedName>
        <fullName evidence="6">SWIM-type domain-containing protein</fullName>
    </recommendedName>
</protein>
<dbReference type="EMBL" id="JBIMZQ010000026">
    <property type="protein sequence ID" value="KAL3663681.1"/>
    <property type="molecule type" value="Genomic_DNA"/>
</dbReference>
<gene>
    <name evidence="2" type="ORF">V7S43_011092</name>
    <name evidence="3" type="ORF">V7S43_011096</name>
    <name evidence="4" type="ORF">V7S43_011099</name>
</gene>